<dbReference type="InterPro" id="IPR029057">
    <property type="entry name" value="PRTase-like"/>
</dbReference>
<accession>A0A1M5Q5X4</accession>
<proteinExistence type="predicted"/>
<organism evidence="1 2">
    <name type="scientific">Bradyrhizobium erythrophlei</name>
    <dbReference type="NCBI Taxonomy" id="1437360"/>
    <lineage>
        <taxon>Bacteria</taxon>
        <taxon>Pseudomonadati</taxon>
        <taxon>Pseudomonadota</taxon>
        <taxon>Alphaproteobacteria</taxon>
        <taxon>Hyphomicrobiales</taxon>
        <taxon>Nitrobacteraceae</taxon>
        <taxon>Bradyrhizobium</taxon>
    </lineage>
</organism>
<dbReference type="SUPFAM" id="SSF53271">
    <property type="entry name" value="PRTase-like"/>
    <property type="match status" value="1"/>
</dbReference>
<dbReference type="GO" id="GO:0016791">
    <property type="term" value="F:phosphatase activity"/>
    <property type="evidence" value="ECO:0007669"/>
    <property type="project" value="TreeGrafter"/>
</dbReference>
<dbReference type="Proteomes" id="UP000190675">
    <property type="component" value="Chromosome I"/>
</dbReference>
<dbReference type="InterPro" id="IPR036412">
    <property type="entry name" value="HAD-like_sf"/>
</dbReference>
<evidence type="ECO:0000313" key="1">
    <source>
        <dbReference type="EMBL" id="SHH09455.1"/>
    </source>
</evidence>
<protein>
    <submittedName>
        <fullName evidence="1">Hydroxymethylpyrimidine pyrophosphatase</fullName>
    </submittedName>
</protein>
<dbReference type="Gene3D" id="3.40.50.1000">
    <property type="entry name" value="HAD superfamily/HAD-like"/>
    <property type="match status" value="1"/>
</dbReference>
<dbReference type="Gene3D" id="3.90.1070.10">
    <property type="match status" value="1"/>
</dbReference>
<sequence length="987" mass="110535">MLVSTKRLRQVRDAVPPQQCLLPTECEFYQAYNWCLNPFPTVLEATDHLRGEIDKLKAVPHDWRAGEVVNNVFLLSCALLNAVDEYLRGPTLRMPRPLAATRLGHSARWATERLTGILPQRHRAQARRWRERWRAGLDDFLTIVVAGQLSDPTPFAETGSKLAKLLLSPLPPDLQTEHVGVPTPFRRLDLTHFDVVALGQRFAQRFPNRSEAILVLGLRTSGSYFAPLLRAFLKTEGYQTVSSLTVQPNKGLGRWERQELRRCAQRGFTALIVDDAPHTGGTVVLGLDMARRAGFAPDKLRALVPAHPARRDCFGPLSENLVVSLEAEQWHKHRLLDQRLVEGRLAEYFQHQNFANIGLVASKSAGEFNARLQDSSRGDRGTRLKRIYEVHLKTPQGQEETRYVLAKSVGWGWLGYHAFLAGQRLSGFVPPILGLRDGILYMEWLPQSPLPQDMHIAEDDHTAREARIDRSASYVAARVRHLGLGTGPASRKGLRRDENGFRLLQKVLSRAYGRIVTDTLMQPRLERRLCEQPCPFPTLIDGKMGRDEWITGSPGLLKTDYEHHGMGKSELNVVDPAYDLAETILTLALSPDEESRLIRRYVEQSEDAGVEQRLFMHKLLAGFWAMNTAQEHLFGKPLVADRQQEFHHQLMSAWNFLTVHTARYCGSFCRPPQALDWRSPLVALDLDGLLDRRLFGFPCTSAAGIEALSLLNAHGFSVALNTARSAAEVKDYCHAYHLAGGVAEHGSYLWDAVGQRERILINPEAMVQLDELRSHLRLLPGVFLDDRHQYSVRAFTYHDKPRGLLSSLLKSARSFSIGGGAPAPLPTLVMHHLMKSLGLDRLSFHHTTIDTTIVAKDVDKGTGLSVLRDWVLRPDAETIAAGDSEGDLPMFRAATHSLAPANIDCVREARLLGCQIVRHPYQRGLLEIAHSLVHPDGGSCEHCAEGKALRPGGPTLFLELLQAADESRARNLFRGLFDPAVFKIFVR</sequence>
<reference evidence="1 2" key="1">
    <citation type="submission" date="2016-11" db="EMBL/GenBank/DDBJ databases">
        <authorList>
            <person name="Jaros S."/>
            <person name="Januszkiewicz K."/>
            <person name="Wedrychowicz H."/>
        </authorList>
    </citation>
    <scope>NUCLEOTIDE SEQUENCE [LARGE SCALE GENOMIC DNA]</scope>
    <source>
        <strain evidence="1 2">GAS242</strain>
    </source>
</reference>
<dbReference type="GO" id="GO:0000287">
    <property type="term" value="F:magnesium ion binding"/>
    <property type="evidence" value="ECO:0007669"/>
    <property type="project" value="TreeGrafter"/>
</dbReference>
<evidence type="ECO:0000313" key="2">
    <source>
        <dbReference type="Proteomes" id="UP000190675"/>
    </source>
</evidence>
<dbReference type="GO" id="GO:0005829">
    <property type="term" value="C:cytosol"/>
    <property type="evidence" value="ECO:0007669"/>
    <property type="project" value="TreeGrafter"/>
</dbReference>
<dbReference type="PANTHER" id="PTHR10000">
    <property type="entry name" value="PHOSPHOSERINE PHOSPHATASE"/>
    <property type="match status" value="1"/>
</dbReference>
<dbReference type="OrthoDB" id="4087391at2"/>
<dbReference type="EMBL" id="LT670818">
    <property type="protein sequence ID" value="SHH09455.1"/>
    <property type="molecule type" value="Genomic_DNA"/>
</dbReference>
<name>A0A1M5Q5X4_9BRAD</name>
<dbReference type="AlphaFoldDB" id="A0A1M5Q5X4"/>
<gene>
    <name evidence="1" type="ORF">SAMN05444169_5708</name>
</gene>
<dbReference type="Pfam" id="PF08282">
    <property type="entry name" value="Hydrolase_3"/>
    <property type="match status" value="1"/>
</dbReference>
<dbReference type="PANTHER" id="PTHR10000:SF8">
    <property type="entry name" value="HAD SUPERFAMILY HYDROLASE-LIKE, TYPE 3"/>
    <property type="match status" value="1"/>
</dbReference>
<dbReference type="SUPFAM" id="SSF56784">
    <property type="entry name" value="HAD-like"/>
    <property type="match status" value="1"/>
</dbReference>
<dbReference type="Gene3D" id="3.40.50.2020">
    <property type="match status" value="1"/>
</dbReference>
<dbReference type="RefSeq" id="WP_079568799.1">
    <property type="nucleotide sequence ID" value="NZ_LT670818.1"/>
</dbReference>
<dbReference type="InterPro" id="IPR023214">
    <property type="entry name" value="HAD_sf"/>
</dbReference>